<name>A0A420W8I1_9BACT</name>
<evidence type="ECO:0000256" key="4">
    <source>
        <dbReference type="HAMAP-Rule" id="MF_01609"/>
    </source>
</evidence>
<dbReference type="InterPro" id="IPR011793">
    <property type="entry name" value="YbdK"/>
</dbReference>
<dbReference type="GO" id="GO:0004357">
    <property type="term" value="F:glutamate-cysteine ligase activity"/>
    <property type="evidence" value="ECO:0007669"/>
    <property type="project" value="UniProtKB-EC"/>
</dbReference>
<accession>A0A420W8I1</accession>
<gene>
    <name evidence="5" type="ORF">C7457_0488</name>
</gene>
<dbReference type="AlphaFoldDB" id="A0A420W8I1"/>
<keyword evidence="2 4" id="KW-0547">Nucleotide-binding</keyword>
<evidence type="ECO:0000256" key="3">
    <source>
        <dbReference type="ARBA" id="ARBA00022840"/>
    </source>
</evidence>
<dbReference type="EC" id="6.3.2.2" evidence="4"/>
<organism evidence="5 6">
    <name type="scientific">Thermovibrio guaymasensis</name>
    <dbReference type="NCBI Taxonomy" id="240167"/>
    <lineage>
        <taxon>Bacteria</taxon>
        <taxon>Pseudomonadati</taxon>
        <taxon>Aquificota</taxon>
        <taxon>Aquificia</taxon>
        <taxon>Desulfurobacteriales</taxon>
        <taxon>Desulfurobacteriaceae</taxon>
        <taxon>Thermovibrio</taxon>
    </lineage>
</organism>
<dbReference type="PANTHER" id="PTHR36510">
    <property type="entry name" value="GLUTAMATE--CYSTEINE LIGASE 2-RELATED"/>
    <property type="match status" value="1"/>
</dbReference>
<comment type="function">
    <text evidence="4">ATP-dependent carboxylate-amine ligase which exhibits weak glutamate--cysteine ligase activity.</text>
</comment>
<dbReference type="Gene3D" id="3.30.590.20">
    <property type="match status" value="1"/>
</dbReference>
<dbReference type="Pfam" id="PF04107">
    <property type="entry name" value="GCS2"/>
    <property type="match status" value="1"/>
</dbReference>
<dbReference type="Proteomes" id="UP000280881">
    <property type="component" value="Unassembled WGS sequence"/>
</dbReference>
<sequence length="354" mass="40412">MKFSPSKPLTVGFELEVQIVNSSDFSLKSSSSEIFRSISSSLIQKEFLDSMLEFVSSPHETPESAVEEVFNEVKRVLDLGRKRGFLLSASGTHPFAKPESVRVTKNDRYLRLLEEFQEILRNFLIYGLHIHVGFPDEESMINAYNVFVEYSPLFLALSVSSPFFRGRNTGIYSYRSKLFEQLPRAGVPQQFSSYEEFLDLFSILKETQTVEGLKDVWWDVRPRPDFGTVELRICDSIPSKERIAGLLNLAVMLGSLSFKERLSPYYHQVHLQNRWSAARYGINGYFIDRGRKVKVGTKLLEIVSSFTKHFGGLREGARTLEKLTTEPTLAELQVEAFKRSGDLKPLVKLSLLEV</sequence>
<comment type="similarity">
    <text evidence="4">Belongs to the glutamate--cysteine ligase type 2 family. YbdK subfamily.</text>
</comment>
<keyword evidence="1 4" id="KW-0436">Ligase</keyword>
<dbReference type="HAMAP" id="MF_01609">
    <property type="entry name" value="Glu_cys_ligase_2"/>
    <property type="match status" value="1"/>
</dbReference>
<comment type="catalytic activity">
    <reaction evidence="4">
        <text>L-cysteine + L-glutamate + ATP = gamma-L-glutamyl-L-cysteine + ADP + phosphate + H(+)</text>
        <dbReference type="Rhea" id="RHEA:13285"/>
        <dbReference type="ChEBI" id="CHEBI:15378"/>
        <dbReference type="ChEBI" id="CHEBI:29985"/>
        <dbReference type="ChEBI" id="CHEBI:30616"/>
        <dbReference type="ChEBI" id="CHEBI:35235"/>
        <dbReference type="ChEBI" id="CHEBI:43474"/>
        <dbReference type="ChEBI" id="CHEBI:58173"/>
        <dbReference type="ChEBI" id="CHEBI:456216"/>
        <dbReference type="EC" id="6.3.2.2"/>
    </reaction>
</comment>
<dbReference type="RefSeq" id="WP_170137328.1">
    <property type="nucleotide sequence ID" value="NZ_RBIE01000001.1"/>
</dbReference>
<reference evidence="5 6" key="1">
    <citation type="submission" date="2018-10" db="EMBL/GenBank/DDBJ databases">
        <title>Genomic Encyclopedia of Type Strains, Phase IV (KMG-IV): sequencing the most valuable type-strain genomes for metagenomic binning, comparative biology and taxonomic classification.</title>
        <authorList>
            <person name="Goeker M."/>
        </authorList>
    </citation>
    <scope>NUCLEOTIDE SEQUENCE [LARGE SCALE GENOMIC DNA]</scope>
    <source>
        <strain evidence="5 6">DSM 15521</strain>
    </source>
</reference>
<evidence type="ECO:0000256" key="2">
    <source>
        <dbReference type="ARBA" id="ARBA00022741"/>
    </source>
</evidence>
<comment type="caution">
    <text evidence="5">The sequence shown here is derived from an EMBL/GenBank/DDBJ whole genome shotgun (WGS) entry which is preliminary data.</text>
</comment>
<dbReference type="InterPro" id="IPR050141">
    <property type="entry name" value="GCL_type2/YbdK_subfam"/>
</dbReference>
<evidence type="ECO:0000313" key="5">
    <source>
        <dbReference type="EMBL" id="RKQ63614.1"/>
    </source>
</evidence>
<dbReference type="PANTHER" id="PTHR36510:SF1">
    <property type="entry name" value="GLUTAMATE--CYSTEINE LIGASE 2-RELATED"/>
    <property type="match status" value="1"/>
</dbReference>
<evidence type="ECO:0000256" key="1">
    <source>
        <dbReference type="ARBA" id="ARBA00022598"/>
    </source>
</evidence>
<dbReference type="SUPFAM" id="SSF55931">
    <property type="entry name" value="Glutamine synthetase/guanido kinase"/>
    <property type="match status" value="1"/>
</dbReference>
<dbReference type="GO" id="GO:0005524">
    <property type="term" value="F:ATP binding"/>
    <property type="evidence" value="ECO:0007669"/>
    <property type="project" value="UniProtKB-KW"/>
</dbReference>
<protein>
    <recommendedName>
        <fullName evidence="4">Putative glutamate--cysteine ligase 2</fullName>
        <ecNumber evidence="4">6.3.2.2</ecNumber>
    </recommendedName>
    <alternativeName>
        <fullName evidence="4">Gamma-glutamylcysteine synthetase 2</fullName>
        <shortName evidence="4">GCS 2</shortName>
        <shortName evidence="4">Gamma-GCS 2</shortName>
    </alternativeName>
</protein>
<dbReference type="InterPro" id="IPR014746">
    <property type="entry name" value="Gln_synth/guanido_kin_cat_dom"/>
</dbReference>
<dbReference type="GO" id="GO:0042398">
    <property type="term" value="P:modified amino acid biosynthetic process"/>
    <property type="evidence" value="ECO:0007669"/>
    <property type="project" value="InterPro"/>
</dbReference>
<dbReference type="InterPro" id="IPR006336">
    <property type="entry name" value="GCS2"/>
</dbReference>
<dbReference type="EMBL" id="RBIE01000001">
    <property type="protein sequence ID" value="RKQ63614.1"/>
    <property type="molecule type" value="Genomic_DNA"/>
</dbReference>
<keyword evidence="3 4" id="KW-0067">ATP-binding</keyword>
<keyword evidence="6" id="KW-1185">Reference proteome</keyword>
<dbReference type="NCBIfam" id="TIGR02050">
    <property type="entry name" value="gshA_cyan_rel"/>
    <property type="match status" value="1"/>
</dbReference>
<evidence type="ECO:0000313" key="6">
    <source>
        <dbReference type="Proteomes" id="UP000280881"/>
    </source>
</evidence>
<proteinExistence type="inferred from homology"/>